<reference evidence="3 4" key="1">
    <citation type="journal article" date="2013" name="Genome Announc.">
        <title>Genome Sequence of Moraxella macacae 0408225, a Novel Bacterial Species Isolated from a Cynomolgus Macaque with Epistaxis.</title>
        <authorList>
            <person name="Ladner J.T."/>
            <person name="Whitehouse C.A."/>
            <person name="Koroleva G.I."/>
            <person name="Palacios G.F."/>
        </authorList>
    </citation>
    <scope>NUCLEOTIDE SEQUENCE [LARGE SCALE GENOMIC DNA]</scope>
    <source>
        <strain evidence="3 4">0408225</strain>
    </source>
</reference>
<dbReference type="Pfam" id="PF07603">
    <property type="entry name" value="Lcl_C"/>
    <property type="match status" value="1"/>
</dbReference>
<comment type="caution">
    <text evidence="3">The sequence shown here is derived from an EMBL/GenBank/DDBJ whole genome shotgun (WGS) entry which is preliminary data.</text>
</comment>
<dbReference type="Proteomes" id="UP000023795">
    <property type="component" value="Unassembled WGS sequence"/>
</dbReference>
<evidence type="ECO:0000256" key="1">
    <source>
        <dbReference type="SAM" id="SignalP"/>
    </source>
</evidence>
<organism evidence="3 4">
    <name type="scientific">Moraxella macacae 0408225</name>
    <dbReference type="NCBI Taxonomy" id="1230338"/>
    <lineage>
        <taxon>Bacteria</taxon>
        <taxon>Pseudomonadati</taxon>
        <taxon>Pseudomonadota</taxon>
        <taxon>Gammaproteobacteria</taxon>
        <taxon>Moraxellales</taxon>
        <taxon>Moraxellaceae</taxon>
        <taxon>Moraxella</taxon>
    </lineage>
</organism>
<proteinExistence type="predicted"/>
<name>L2F948_9GAMM</name>
<dbReference type="PANTHER" id="PTHR35812">
    <property type="entry name" value="LIPOPROTEIN"/>
    <property type="match status" value="1"/>
</dbReference>
<dbReference type="OrthoDB" id="9793251at2"/>
<dbReference type="PANTHER" id="PTHR35812:SF1">
    <property type="entry name" value="LIPOPROTEIN"/>
    <property type="match status" value="1"/>
</dbReference>
<feature type="domain" description="Lcl C-terminal" evidence="2">
    <location>
        <begin position="48"/>
        <end position="168"/>
    </location>
</feature>
<dbReference type="InterPro" id="IPR011460">
    <property type="entry name" value="Lcl_C"/>
</dbReference>
<dbReference type="EMBL" id="ANIN01000001">
    <property type="protein sequence ID" value="ELA09564.1"/>
    <property type="molecule type" value="Genomic_DNA"/>
</dbReference>
<feature type="chain" id="PRO_5003958264" evidence="1">
    <location>
        <begin position="24"/>
        <end position="170"/>
    </location>
</feature>
<gene>
    <name evidence="3" type="ORF">MOMA_04140</name>
</gene>
<evidence type="ECO:0000313" key="3">
    <source>
        <dbReference type="EMBL" id="ELA09564.1"/>
    </source>
</evidence>
<keyword evidence="4" id="KW-1185">Reference proteome</keyword>
<dbReference type="PATRIC" id="fig|1230338.3.peg.898"/>
<dbReference type="eggNOG" id="COG0515">
    <property type="taxonomic scope" value="Bacteria"/>
</dbReference>
<protein>
    <submittedName>
        <fullName evidence="3">Putative Fimh-like protein</fullName>
    </submittedName>
</protein>
<evidence type="ECO:0000313" key="4">
    <source>
        <dbReference type="Proteomes" id="UP000023795"/>
    </source>
</evidence>
<evidence type="ECO:0000259" key="2">
    <source>
        <dbReference type="Pfam" id="PF07603"/>
    </source>
</evidence>
<sequence length="170" mass="18950">MNKILKIYSGALILAITATTSYAAQTCSSNISATTPSSRFELLNGGNEVKDKQTGLIWQRCSVGQTWDGKSCTGEAKKYTWQQALKATKEIGNHYRLPNIKELKTILEHQCQTPAINTSIFDNTASSYYWSSSPRANRHKNAWSVDFDKGHDNGNNIKTNSYPVRAVRSQ</sequence>
<accession>L2F948</accession>
<dbReference type="STRING" id="1230338.MOMA_04140"/>
<feature type="signal peptide" evidence="1">
    <location>
        <begin position="1"/>
        <end position="23"/>
    </location>
</feature>
<dbReference type="RefSeq" id="WP_009767383.1">
    <property type="nucleotide sequence ID" value="NZ_ANIN01000001.1"/>
</dbReference>
<keyword evidence="1" id="KW-0732">Signal</keyword>
<dbReference type="AlphaFoldDB" id="L2F948"/>